<reference evidence="2" key="2">
    <citation type="journal article" date="2017" name="J. Anim. Genet.">
        <title>Multiple reference genome sequences of hot pepper reveal the massive evolution of plant disease resistance genes by retroduplication.</title>
        <authorList>
            <person name="Kim S."/>
            <person name="Park J."/>
            <person name="Yeom S.-I."/>
            <person name="Kim Y.-M."/>
            <person name="Seo E."/>
            <person name="Kim K.-T."/>
            <person name="Kim M.-S."/>
            <person name="Lee J.M."/>
            <person name="Cheong K."/>
            <person name="Shin H.-S."/>
            <person name="Kim S.-B."/>
            <person name="Han K."/>
            <person name="Lee J."/>
            <person name="Park M."/>
            <person name="Lee H.-A."/>
            <person name="Lee H.-Y."/>
            <person name="Lee Y."/>
            <person name="Oh S."/>
            <person name="Lee J.H."/>
            <person name="Choi E."/>
            <person name="Choi E."/>
            <person name="Lee S.E."/>
            <person name="Jeon J."/>
            <person name="Kim H."/>
            <person name="Choi G."/>
            <person name="Song H."/>
            <person name="Lee J."/>
            <person name="Lee S.-C."/>
            <person name="Kwon J.-K."/>
            <person name="Lee H.-Y."/>
            <person name="Koo N."/>
            <person name="Hong Y."/>
            <person name="Kim R.W."/>
            <person name="Kang W.-H."/>
            <person name="Huh J.H."/>
            <person name="Kang B.-C."/>
            <person name="Yang T.-J."/>
            <person name="Lee Y.-H."/>
            <person name="Bennetzen J.L."/>
            <person name="Choi D."/>
        </authorList>
    </citation>
    <scope>NUCLEOTIDE SEQUENCE [LARGE SCALE GENOMIC DNA]</scope>
    <source>
        <strain evidence="2">cv. PBC81</strain>
    </source>
</reference>
<dbReference type="OrthoDB" id="1301617at2759"/>
<comment type="caution">
    <text evidence="1">The sequence shown here is derived from an EMBL/GenBank/DDBJ whole genome shotgun (WGS) entry which is preliminary data.</text>
</comment>
<dbReference type="AlphaFoldDB" id="A0A2G2W072"/>
<dbReference type="SUPFAM" id="SSF56112">
    <property type="entry name" value="Protein kinase-like (PK-like)"/>
    <property type="match status" value="1"/>
</dbReference>
<dbReference type="Gene3D" id="1.10.510.10">
    <property type="entry name" value="Transferase(Phosphotransferase) domain 1"/>
    <property type="match status" value="1"/>
</dbReference>
<dbReference type="InterPro" id="IPR011009">
    <property type="entry name" value="Kinase-like_dom_sf"/>
</dbReference>
<dbReference type="PANTHER" id="PTHR45621">
    <property type="entry name" value="OS01G0588500 PROTEIN-RELATED"/>
    <property type="match status" value="1"/>
</dbReference>
<dbReference type="InterPro" id="IPR050823">
    <property type="entry name" value="Plant_Ser_Thr_Prot_Kinase"/>
</dbReference>
<keyword evidence="2" id="KW-1185">Reference proteome</keyword>
<proteinExistence type="predicted"/>
<gene>
    <name evidence="1" type="ORF">CQW23_22203</name>
</gene>
<name>A0A2G2W072_CAPBA</name>
<dbReference type="Gene3D" id="3.30.200.20">
    <property type="entry name" value="Phosphorylase Kinase, domain 1"/>
    <property type="match status" value="1"/>
</dbReference>
<dbReference type="Proteomes" id="UP000224567">
    <property type="component" value="Unassembled WGS sequence"/>
</dbReference>
<dbReference type="EMBL" id="MLFT02000009">
    <property type="protein sequence ID" value="PHT38630.1"/>
    <property type="molecule type" value="Genomic_DNA"/>
</dbReference>
<accession>A0A2G2W072</accession>
<evidence type="ECO:0008006" key="3">
    <source>
        <dbReference type="Google" id="ProtNLM"/>
    </source>
</evidence>
<sequence>MGEAAEEVVAFLDKLKSLDPAIYNFQEDVLLNSMVVRSRMMDRSEALKLSKSKLRIFKGREPLKGLNVGDAKILSHGDLERITNNFSDPIGRVGCGSLFRGFMNDGQEVTVKSWDFMFPAVYHCVGYPRNFHDEIVLMERSGLKSCPFFLKLIGFCFEKKLAIVYDLKFKRSFWLSFGWAEFGWKERMRVATNYALLLKTLTMEKLDLVWSSGDIMIDEEYNIKLINYVINHSKGETCDDASVSGLSLQMGFASLYVSIPPSHSITLGTDVMEIEKGYIFEFGILLLELIMKRERAWEASYHPSSYIKEKGGSAVHETLEVDAVTSTEISKLIETCVCMESAQRPDIESVISELKRIVGSG</sequence>
<protein>
    <recommendedName>
        <fullName evidence="3">Protein kinase domain-containing protein</fullName>
    </recommendedName>
</protein>
<evidence type="ECO:0000313" key="2">
    <source>
        <dbReference type="Proteomes" id="UP000224567"/>
    </source>
</evidence>
<organism evidence="1 2">
    <name type="scientific">Capsicum baccatum</name>
    <name type="common">Peruvian pepper</name>
    <dbReference type="NCBI Taxonomy" id="33114"/>
    <lineage>
        <taxon>Eukaryota</taxon>
        <taxon>Viridiplantae</taxon>
        <taxon>Streptophyta</taxon>
        <taxon>Embryophyta</taxon>
        <taxon>Tracheophyta</taxon>
        <taxon>Spermatophyta</taxon>
        <taxon>Magnoliopsida</taxon>
        <taxon>eudicotyledons</taxon>
        <taxon>Gunneridae</taxon>
        <taxon>Pentapetalae</taxon>
        <taxon>asterids</taxon>
        <taxon>lamiids</taxon>
        <taxon>Solanales</taxon>
        <taxon>Solanaceae</taxon>
        <taxon>Solanoideae</taxon>
        <taxon>Capsiceae</taxon>
        <taxon>Capsicum</taxon>
    </lineage>
</organism>
<reference evidence="1 2" key="1">
    <citation type="journal article" date="2017" name="Genome Biol.">
        <title>New reference genome sequences of hot pepper reveal the massive evolution of plant disease-resistance genes by retroduplication.</title>
        <authorList>
            <person name="Kim S."/>
            <person name="Park J."/>
            <person name="Yeom S.I."/>
            <person name="Kim Y.M."/>
            <person name="Seo E."/>
            <person name="Kim K.T."/>
            <person name="Kim M.S."/>
            <person name="Lee J.M."/>
            <person name="Cheong K."/>
            <person name="Shin H.S."/>
            <person name="Kim S.B."/>
            <person name="Han K."/>
            <person name="Lee J."/>
            <person name="Park M."/>
            <person name="Lee H.A."/>
            <person name="Lee H.Y."/>
            <person name="Lee Y."/>
            <person name="Oh S."/>
            <person name="Lee J.H."/>
            <person name="Choi E."/>
            <person name="Choi E."/>
            <person name="Lee S.E."/>
            <person name="Jeon J."/>
            <person name="Kim H."/>
            <person name="Choi G."/>
            <person name="Song H."/>
            <person name="Lee J."/>
            <person name="Lee S.C."/>
            <person name="Kwon J.K."/>
            <person name="Lee H.Y."/>
            <person name="Koo N."/>
            <person name="Hong Y."/>
            <person name="Kim R.W."/>
            <person name="Kang W.H."/>
            <person name="Huh J.H."/>
            <person name="Kang B.C."/>
            <person name="Yang T.J."/>
            <person name="Lee Y.H."/>
            <person name="Bennetzen J.L."/>
            <person name="Choi D."/>
        </authorList>
    </citation>
    <scope>NUCLEOTIDE SEQUENCE [LARGE SCALE GENOMIC DNA]</scope>
    <source>
        <strain evidence="2">cv. PBC81</strain>
    </source>
</reference>
<evidence type="ECO:0000313" key="1">
    <source>
        <dbReference type="EMBL" id="PHT38630.1"/>
    </source>
</evidence>